<dbReference type="EMBL" id="BMVU01000025">
    <property type="protein sequence ID" value="GGX87740.1"/>
    <property type="molecule type" value="Genomic_DNA"/>
</dbReference>
<dbReference type="NCBIfam" id="TIGR01167">
    <property type="entry name" value="LPXTG_anchor"/>
    <property type="match status" value="1"/>
</dbReference>
<dbReference type="Proteomes" id="UP000619244">
    <property type="component" value="Unassembled WGS sequence"/>
</dbReference>
<dbReference type="AlphaFoldDB" id="A0A918U422"/>
<evidence type="ECO:0000256" key="1">
    <source>
        <dbReference type="SAM" id="MobiDB-lite"/>
    </source>
</evidence>
<keyword evidence="2" id="KW-1133">Transmembrane helix</keyword>
<dbReference type="RefSeq" id="WP_190192296.1">
    <property type="nucleotide sequence ID" value="NZ_BMVU01000025.1"/>
</dbReference>
<accession>A0A918U422</accession>
<reference evidence="3" key="1">
    <citation type="journal article" date="2014" name="Int. J. Syst. Evol. Microbiol.">
        <title>Complete genome sequence of Corynebacterium casei LMG S-19264T (=DSM 44701T), isolated from a smear-ripened cheese.</title>
        <authorList>
            <consortium name="US DOE Joint Genome Institute (JGI-PGF)"/>
            <person name="Walter F."/>
            <person name="Albersmeier A."/>
            <person name="Kalinowski J."/>
            <person name="Ruckert C."/>
        </authorList>
    </citation>
    <scope>NUCLEOTIDE SEQUENCE</scope>
    <source>
        <strain evidence="3">JCM 4790</strain>
    </source>
</reference>
<sequence>MNTSSPAQTLASAGSNSLLFIVVGVVVVAVLLGAFVWGRRRTAHQPSPSRVSQPRSDSWDTPGDDGTGRNT</sequence>
<dbReference type="Pfam" id="PF20087">
    <property type="entry name" value="DUF6479"/>
    <property type="match status" value="1"/>
</dbReference>
<evidence type="ECO:0008006" key="5">
    <source>
        <dbReference type="Google" id="ProtNLM"/>
    </source>
</evidence>
<keyword evidence="2" id="KW-0812">Transmembrane</keyword>
<protein>
    <recommendedName>
        <fullName evidence="5">Secreted protein</fullName>
    </recommendedName>
</protein>
<feature type="transmembrane region" description="Helical" evidence="2">
    <location>
        <begin position="18"/>
        <end position="37"/>
    </location>
</feature>
<evidence type="ECO:0000256" key="2">
    <source>
        <dbReference type="SAM" id="Phobius"/>
    </source>
</evidence>
<name>A0A918U422_9ACTN</name>
<evidence type="ECO:0000313" key="3">
    <source>
        <dbReference type="EMBL" id="GGX87740.1"/>
    </source>
</evidence>
<dbReference type="InterPro" id="IPR045513">
    <property type="entry name" value="DUF6479"/>
</dbReference>
<proteinExistence type="predicted"/>
<organism evidence="3 4">
    <name type="scientific">Streptomyces minutiscleroticus</name>
    <dbReference type="NCBI Taxonomy" id="68238"/>
    <lineage>
        <taxon>Bacteria</taxon>
        <taxon>Bacillati</taxon>
        <taxon>Actinomycetota</taxon>
        <taxon>Actinomycetes</taxon>
        <taxon>Kitasatosporales</taxon>
        <taxon>Streptomycetaceae</taxon>
        <taxon>Streptomyces</taxon>
    </lineage>
</organism>
<feature type="region of interest" description="Disordered" evidence="1">
    <location>
        <begin position="42"/>
        <end position="71"/>
    </location>
</feature>
<gene>
    <name evidence="3" type="ORF">GCM10010358_47230</name>
</gene>
<evidence type="ECO:0000313" key="4">
    <source>
        <dbReference type="Proteomes" id="UP000619244"/>
    </source>
</evidence>
<feature type="compositionally biased region" description="Low complexity" evidence="1">
    <location>
        <begin position="45"/>
        <end position="56"/>
    </location>
</feature>
<reference evidence="3" key="2">
    <citation type="submission" date="2020-09" db="EMBL/GenBank/DDBJ databases">
        <authorList>
            <person name="Sun Q."/>
            <person name="Ohkuma M."/>
        </authorList>
    </citation>
    <scope>NUCLEOTIDE SEQUENCE</scope>
    <source>
        <strain evidence="3">JCM 4790</strain>
    </source>
</reference>
<keyword evidence="2" id="KW-0472">Membrane</keyword>
<keyword evidence="4" id="KW-1185">Reference proteome</keyword>
<comment type="caution">
    <text evidence="3">The sequence shown here is derived from an EMBL/GenBank/DDBJ whole genome shotgun (WGS) entry which is preliminary data.</text>
</comment>